<evidence type="ECO:0000313" key="9">
    <source>
        <dbReference type="Proteomes" id="UP001056035"/>
    </source>
</evidence>
<dbReference type="Proteomes" id="UP001056035">
    <property type="component" value="Chromosome"/>
</dbReference>
<protein>
    <recommendedName>
        <fullName evidence="2">site-specific DNA-methyltransferase (cytosine-N(4)-specific)</fullName>
        <ecNumber evidence="2">2.1.1.113</ecNumber>
    </recommendedName>
</protein>
<dbReference type="EC" id="2.1.1.113" evidence="2"/>
<keyword evidence="3" id="KW-0489">Methyltransferase</keyword>
<dbReference type="EMBL" id="CP098502">
    <property type="protein sequence ID" value="UTI65881.1"/>
    <property type="molecule type" value="Genomic_DNA"/>
</dbReference>
<dbReference type="Gene3D" id="3.40.50.150">
    <property type="entry name" value="Vaccinia Virus protein VP39"/>
    <property type="match status" value="2"/>
</dbReference>
<organism evidence="8 9">
    <name type="scientific">Paraconexibacter antarcticus</name>
    <dbReference type="NCBI Taxonomy" id="2949664"/>
    <lineage>
        <taxon>Bacteria</taxon>
        <taxon>Bacillati</taxon>
        <taxon>Actinomycetota</taxon>
        <taxon>Thermoleophilia</taxon>
        <taxon>Solirubrobacterales</taxon>
        <taxon>Paraconexibacteraceae</taxon>
        <taxon>Paraconexibacter</taxon>
    </lineage>
</organism>
<name>A0ABY5DXM8_9ACTN</name>
<dbReference type="InterPro" id="IPR017985">
    <property type="entry name" value="MeTrfase_CN4_CS"/>
</dbReference>
<evidence type="ECO:0000313" key="8">
    <source>
        <dbReference type="EMBL" id="UTI65881.1"/>
    </source>
</evidence>
<evidence type="ECO:0000256" key="1">
    <source>
        <dbReference type="ARBA" id="ARBA00010203"/>
    </source>
</evidence>
<dbReference type="RefSeq" id="WP_254572559.1">
    <property type="nucleotide sequence ID" value="NZ_CP098502.1"/>
</dbReference>
<evidence type="ECO:0000256" key="5">
    <source>
        <dbReference type="ARBA" id="ARBA00022691"/>
    </source>
</evidence>
<keyword evidence="9" id="KW-1185">Reference proteome</keyword>
<evidence type="ECO:0000256" key="7">
    <source>
        <dbReference type="ARBA" id="ARBA00049120"/>
    </source>
</evidence>
<evidence type="ECO:0000256" key="2">
    <source>
        <dbReference type="ARBA" id="ARBA00012185"/>
    </source>
</evidence>
<accession>A0ABY5DXM8</accession>
<evidence type="ECO:0000256" key="4">
    <source>
        <dbReference type="ARBA" id="ARBA00022679"/>
    </source>
</evidence>
<dbReference type="PROSITE" id="PS00093">
    <property type="entry name" value="N4_MTASE"/>
    <property type="match status" value="1"/>
</dbReference>
<evidence type="ECO:0000256" key="6">
    <source>
        <dbReference type="ARBA" id="ARBA00022747"/>
    </source>
</evidence>
<reference evidence="8 9" key="1">
    <citation type="submission" date="2022-06" db="EMBL/GenBank/DDBJ databases">
        <title>Paraconexibacter antarcticus.</title>
        <authorList>
            <person name="Kim C.S."/>
        </authorList>
    </citation>
    <scope>NUCLEOTIDE SEQUENCE [LARGE SCALE GENOMIC DNA]</scope>
    <source>
        <strain evidence="8 9">02-257</strain>
    </source>
</reference>
<comment type="similarity">
    <text evidence="1">Belongs to the N(4)/N(6)-methyltransferase family. N(4) subfamily.</text>
</comment>
<keyword evidence="4" id="KW-0808">Transferase</keyword>
<gene>
    <name evidence="8" type="ORF">NBH00_06620</name>
</gene>
<proteinExistence type="inferred from homology"/>
<dbReference type="SUPFAM" id="SSF53335">
    <property type="entry name" value="S-adenosyl-L-methionine-dependent methyltransferases"/>
    <property type="match status" value="2"/>
</dbReference>
<dbReference type="InterPro" id="IPR029063">
    <property type="entry name" value="SAM-dependent_MTases_sf"/>
</dbReference>
<sequence length="414" mass="45588">MAYALSQPRTALFDLSADVEALGVFKPNREAPFHRWVHLTEGFSARLVAAELANDPDARLVYDPFGGTGTTPLVAAEMGRHGTWAEVNPYLREAATIKVEAACADPEQRQEIVATLRRLLQLGPIVDQDADGQHPLAIANEARDFFSDEALAELLGWLRRFDTATGLARRVGLLSVATSAIHASNMKRAVDLRRRTEKEMLQSRPAVSEAVQERVSLMISDLNSTPVAEGSATNVSTDARTLPEDFGPIELVVTSPPYLNGTNYCRNTKLELLLLSLIQNEDGLMDIRSRSVTAGINNVSKRIREPTLIPAVEEVALKLDECAYDVRIPKMVRAYFSDMQIVMGTTRSAMKPGGRMVLDIGDSRFAGVHIDVPTLLSRIAEDGGWEIEDVEVIRNRVSKDGNPLCQKLLRLCSR</sequence>
<keyword evidence="6" id="KW-0680">Restriction system</keyword>
<evidence type="ECO:0000256" key="3">
    <source>
        <dbReference type="ARBA" id="ARBA00022603"/>
    </source>
</evidence>
<comment type="catalytic activity">
    <reaction evidence="7">
        <text>a 2'-deoxycytidine in DNA + S-adenosyl-L-methionine = an N(4)-methyl-2'-deoxycytidine in DNA + S-adenosyl-L-homocysteine + H(+)</text>
        <dbReference type="Rhea" id="RHEA:16857"/>
        <dbReference type="Rhea" id="RHEA-COMP:11369"/>
        <dbReference type="Rhea" id="RHEA-COMP:13674"/>
        <dbReference type="ChEBI" id="CHEBI:15378"/>
        <dbReference type="ChEBI" id="CHEBI:57856"/>
        <dbReference type="ChEBI" id="CHEBI:59789"/>
        <dbReference type="ChEBI" id="CHEBI:85452"/>
        <dbReference type="ChEBI" id="CHEBI:137933"/>
        <dbReference type="EC" id="2.1.1.113"/>
    </reaction>
</comment>
<keyword evidence="5" id="KW-0949">S-adenosyl-L-methionine</keyword>